<organism evidence="7 8">
    <name type="scientific">Leptospira kobayashii</name>
    <dbReference type="NCBI Taxonomy" id="1917830"/>
    <lineage>
        <taxon>Bacteria</taxon>
        <taxon>Pseudomonadati</taxon>
        <taxon>Spirochaetota</taxon>
        <taxon>Spirochaetia</taxon>
        <taxon>Leptospirales</taxon>
        <taxon>Leptospiraceae</taxon>
        <taxon>Leptospira</taxon>
    </lineage>
</organism>
<dbReference type="InterPro" id="IPR001977">
    <property type="entry name" value="Depp_CoAkinase"/>
</dbReference>
<keyword evidence="5 7" id="KW-0418">Kinase</keyword>
<comment type="subcellular location">
    <subcellularLocation>
        <location evidence="5">Cytoplasm</location>
    </subcellularLocation>
</comment>
<dbReference type="PROSITE" id="PS51219">
    <property type="entry name" value="DPCK"/>
    <property type="match status" value="1"/>
</dbReference>
<evidence type="ECO:0000256" key="5">
    <source>
        <dbReference type="HAMAP-Rule" id="MF_00376"/>
    </source>
</evidence>
<dbReference type="Pfam" id="PF01121">
    <property type="entry name" value="CoaE"/>
    <property type="match status" value="1"/>
</dbReference>
<evidence type="ECO:0000313" key="8">
    <source>
        <dbReference type="Proteomes" id="UP000245263"/>
    </source>
</evidence>
<dbReference type="EMBL" id="AP025028">
    <property type="protein sequence ID" value="BDA78470.1"/>
    <property type="molecule type" value="Genomic_DNA"/>
</dbReference>
<keyword evidence="5" id="KW-0963">Cytoplasm</keyword>
<dbReference type="Gene3D" id="3.40.50.300">
    <property type="entry name" value="P-loop containing nucleotide triphosphate hydrolases"/>
    <property type="match status" value="1"/>
</dbReference>
<keyword evidence="4 5" id="KW-0173">Coenzyme A biosynthesis</keyword>
<comment type="pathway">
    <text evidence="5">Cofactor biosynthesis; coenzyme A biosynthesis; CoA from (R)-pantothenate: step 5/5.</text>
</comment>
<sequence>MLGITGSIGSGKSTVSKLFSELGAVRISSDEIAKQFTDPNTPIQKELVQIFGDTIIDSKGVPIKSKIAEIAFSQPEKLQAMNALIHPLVRKEFRLQLEKIPPGNIIAWEVPLLFETDAHTICDGKLCVTVSPEVAWERVKERGGMTKEDFEKRNLAQMDLEKKKALSDFIIPNDNSIEELKKNIKSVYETIRNTAKDMR</sequence>
<gene>
    <name evidence="5 7" type="primary">coaE</name>
    <name evidence="7" type="ORF">LPTSP3_g14000</name>
</gene>
<dbReference type="HAMAP" id="MF_00376">
    <property type="entry name" value="Dephospho_CoA_kinase"/>
    <property type="match status" value="1"/>
</dbReference>
<protein>
    <recommendedName>
        <fullName evidence="5 6">Dephospho-CoA kinase</fullName>
        <ecNumber evidence="5 6">2.7.1.24</ecNumber>
    </recommendedName>
    <alternativeName>
        <fullName evidence="5">Dephosphocoenzyme A kinase</fullName>
    </alternativeName>
</protein>
<dbReference type="EC" id="2.7.1.24" evidence="5 6"/>
<dbReference type="CDD" id="cd02022">
    <property type="entry name" value="DPCK"/>
    <property type="match status" value="1"/>
</dbReference>
<dbReference type="PANTHER" id="PTHR10695">
    <property type="entry name" value="DEPHOSPHO-COA KINASE-RELATED"/>
    <property type="match status" value="1"/>
</dbReference>
<comment type="similarity">
    <text evidence="1 5">Belongs to the CoaE family.</text>
</comment>
<evidence type="ECO:0000256" key="4">
    <source>
        <dbReference type="ARBA" id="ARBA00022993"/>
    </source>
</evidence>
<comment type="catalytic activity">
    <reaction evidence="5">
        <text>3'-dephospho-CoA + ATP = ADP + CoA + H(+)</text>
        <dbReference type="Rhea" id="RHEA:18245"/>
        <dbReference type="ChEBI" id="CHEBI:15378"/>
        <dbReference type="ChEBI" id="CHEBI:30616"/>
        <dbReference type="ChEBI" id="CHEBI:57287"/>
        <dbReference type="ChEBI" id="CHEBI:57328"/>
        <dbReference type="ChEBI" id="CHEBI:456216"/>
        <dbReference type="EC" id="2.7.1.24"/>
    </reaction>
</comment>
<keyword evidence="5" id="KW-0808">Transferase</keyword>
<evidence type="ECO:0000313" key="7">
    <source>
        <dbReference type="EMBL" id="BDA78470.1"/>
    </source>
</evidence>
<keyword evidence="3 5" id="KW-0067">ATP-binding</keyword>
<dbReference type="Proteomes" id="UP000245263">
    <property type="component" value="Chromosome 1"/>
</dbReference>
<comment type="function">
    <text evidence="5">Catalyzes the phosphorylation of the 3'-hydroxyl group of dephosphocoenzyme A to form coenzyme A.</text>
</comment>
<proteinExistence type="inferred from homology"/>
<dbReference type="NCBIfam" id="TIGR00152">
    <property type="entry name" value="dephospho-CoA kinase"/>
    <property type="match status" value="1"/>
</dbReference>
<accession>A0ABM7UIB4</accession>
<dbReference type="PANTHER" id="PTHR10695:SF46">
    <property type="entry name" value="BIFUNCTIONAL COENZYME A SYNTHASE-RELATED"/>
    <property type="match status" value="1"/>
</dbReference>
<evidence type="ECO:0000256" key="1">
    <source>
        <dbReference type="ARBA" id="ARBA00009018"/>
    </source>
</evidence>
<keyword evidence="2 5" id="KW-0547">Nucleotide-binding</keyword>
<dbReference type="SUPFAM" id="SSF52540">
    <property type="entry name" value="P-loop containing nucleoside triphosphate hydrolases"/>
    <property type="match status" value="1"/>
</dbReference>
<keyword evidence="8" id="KW-1185">Reference proteome</keyword>
<name>A0ABM7UIB4_9LEPT</name>
<feature type="binding site" evidence="5">
    <location>
        <begin position="9"/>
        <end position="14"/>
    </location>
    <ligand>
        <name>ATP</name>
        <dbReference type="ChEBI" id="CHEBI:30616"/>
    </ligand>
</feature>
<evidence type="ECO:0000256" key="6">
    <source>
        <dbReference type="NCBIfam" id="TIGR00152"/>
    </source>
</evidence>
<evidence type="ECO:0000256" key="2">
    <source>
        <dbReference type="ARBA" id="ARBA00022741"/>
    </source>
</evidence>
<dbReference type="GO" id="GO:0016301">
    <property type="term" value="F:kinase activity"/>
    <property type="evidence" value="ECO:0007669"/>
    <property type="project" value="UniProtKB-KW"/>
</dbReference>
<dbReference type="InterPro" id="IPR027417">
    <property type="entry name" value="P-loop_NTPase"/>
</dbReference>
<evidence type="ECO:0000256" key="3">
    <source>
        <dbReference type="ARBA" id="ARBA00022840"/>
    </source>
</evidence>
<reference evidence="7 8" key="1">
    <citation type="submission" date="2021-08" db="EMBL/GenBank/DDBJ databases">
        <title>Complete genome sequence of Leptospira kobayashii strain E30.</title>
        <authorList>
            <person name="Nakao R."/>
            <person name="Nakamura S."/>
            <person name="Masuzawa T."/>
            <person name="Koizumi N."/>
        </authorList>
    </citation>
    <scope>NUCLEOTIDE SEQUENCE [LARGE SCALE GENOMIC DNA]</scope>
    <source>
        <strain evidence="7 8">E30</strain>
    </source>
</reference>